<keyword evidence="2" id="KW-1185">Reference proteome</keyword>
<accession>A0AAE0SXS8</accession>
<comment type="caution">
    <text evidence="1">The sequence shown here is derived from an EMBL/GenBank/DDBJ whole genome shotgun (WGS) entry which is preliminary data.</text>
</comment>
<evidence type="ECO:0000313" key="2">
    <source>
        <dbReference type="Proteomes" id="UP001195483"/>
    </source>
</evidence>
<organism evidence="1 2">
    <name type="scientific">Potamilus streckersoni</name>
    <dbReference type="NCBI Taxonomy" id="2493646"/>
    <lineage>
        <taxon>Eukaryota</taxon>
        <taxon>Metazoa</taxon>
        <taxon>Spiralia</taxon>
        <taxon>Lophotrochozoa</taxon>
        <taxon>Mollusca</taxon>
        <taxon>Bivalvia</taxon>
        <taxon>Autobranchia</taxon>
        <taxon>Heteroconchia</taxon>
        <taxon>Palaeoheterodonta</taxon>
        <taxon>Unionida</taxon>
        <taxon>Unionoidea</taxon>
        <taxon>Unionidae</taxon>
        <taxon>Ambleminae</taxon>
        <taxon>Lampsilini</taxon>
        <taxon>Potamilus</taxon>
    </lineage>
</organism>
<dbReference type="Proteomes" id="UP001195483">
    <property type="component" value="Unassembled WGS sequence"/>
</dbReference>
<dbReference type="AlphaFoldDB" id="A0AAE0SXS8"/>
<name>A0AAE0SXS8_9BIVA</name>
<reference evidence="1" key="3">
    <citation type="submission" date="2023-05" db="EMBL/GenBank/DDBJ databases">
        <authorList>
            <person name="Smith C.H."/>
        </authorList>
    </citation>
    <scope>NUCLEOTIDE SEQUENCE</scope>
    <source>
        <strain evidence="1">CHS0354</strain>
        <tissue evidence="1">Mantle</tissue>
    </source>
</reference>
<gene>
    <name evidence="1" type="ORF">CHS0354_037230</name>
</gene>
<reference evidence="1" key="2">
    <citation type="journal article" date="2021" name="Genome Biol. Evol.">
        <title>Developing a high-quality reference genome for a parasitic bivalve with doubly uniparental inheritance (Bivalvia: Unionida).</title>
        <authorList>
            <person name="Smith C.H."/>
        </authorList>
    </citation>
    <scope>NUCLEOTIDE SEQUENCE</scope>
    <source>
        <strain evidence="1">CHS0354</strain>
        <tissue evidence="1">Mantle</tissue>
    </source>
</reference>
<evidence type="ECO:0000313" key="1">
    <source>
        <dbReference type="EMBL" id="KAK3599749.1"/>
    </source>
</evidence>
<proteinExistence type="predicted"/>
<sequence>MYESGLNMIEHQGLTINWKEPGLHYSKNDVIKPDPLLLDWKPEYEDLPEHPVIVDVNGNEMIPQS</sequence>
<protein>
    <submittedName>
        <fullName evidence="1">Uncharacterized protein</fullName>
    </submittedName>
</protein>
<reference evidence="1" key="1">
    <citation type="journal article" date="2021" name="Genome Biol. Evol.">
        <title>A High-Quality Reference Genome for a Parasitic Bivalve with Doubly Uniparental Inheritance (Bivalvia: Unionida).</title>
        <authorList>
            <person name="Smith C.H."/>
        </authorList>
    </citation>
    <scope>NUCLEOTIDE SEQUENCE</scope>
    <source>
        <strain evidence="1">CHS0354</strain>
    </source>
</reference>
<dbReference type="EMBL" id="JAEAOA010002176">
    <property type="protein sequence ID" value="KAK3599749.1"/>
    <property type="molecule type" value="Genomic_DNA"/>
</dbReference>